<feature type="domain" description="Heat-inducible transcription repressor HrcA C-terminal" evidence="6">
    <location>
        <begin position="105"/>
        <end position="323"/>
    </location>
</feature>
<dbReference type="SUPFAM" id="SSF46785">
    <property type="entry name" value="Winged helix' DNA-binding domain"/>
    <property type="match status" value="1"/>
</dbReference>
<organism evidence="7 8">
    <name type="scientific">Acidaminobacter hydrogenoformans DSM 2784</name>
    <dbReference type="NCBI Taxonomy" id="1120920"/>
    <lineage>
        <taxon>Bacteria</taxon>
        <taxon>Bacillati</taxon>
        <taxon>Bacillota</taxon>
        <taxon>Clostridia</taxon>
        <taxon>Peptostreptococcales</taxon>
        <taxon>Acidaminobacteraceae</taxon>
        <taxon>Acidaminobacter</taxon>
    </lineage>
</organism>
<evidence type="ECO:0000256" key="5">
    <source>
        <dbReference type="HAMAP-Rule" id="MF_00081"/>
    </source>
</evidence>
<dbReference type="AlphaFoldDB" id="A0A1G5RT48"/>
<dbReference type="GO" id="GO:0045892">
    <property type="term" value="P:negative regulation of DNA-templated transcription"/>
    <property type="evidence" value="ECO:0007669"/>
    <property type="project" value="UniProtKB-UniRule"/>
</dbReference>
<sequence length="342" mass="38931">MQINDRKLRILKLIIDDFIDTAQPVGSRTIAKKFPVGISSATIRNEMADLEELGYLLQPHTSAGRIPSEEGYRLYVDRLLTDGPIDKDQIDLIKGLLHGNLIEVEDVVRQAAQLLSQLTGMVSVISLPQFKKSRLSNFRLVKIIHSKVLMILVADSGVFKSIPIDFVDVEQSVLDTLSDLIRQRFHQRHIEEIEIRKMGALMVEFPEYRRVLEYLLPIIRETFREFDRMEYVIEGKDKIYAMQDFDERQKAKALSEALEQHKIIEQLIGTIELEGITVKIGSEIGLESFASCSVITTPYRVNNEAVGKIALLGPTRMDYGHAMTMVNYIKETLSELFSGIHL</sequence>
<keyword evidence="2 5" id="KW-0805">Transcription regulation</keyword>
<dbReference type="Gene3D" id="3.30.390.60">
    <property type="entry name" value="Heat-inducible transcription repressor hrca homolog, domain 3"/>
    <property type="match status" value="1"/>
</dbReference>
<accession>A0A1G5RT48</accession>
<dbReference type="InterPro" id="IPR023120">
    <property type="entry name" value="WHTH_transcript_rep_HrcA_IDD"/>
</dbReference>
<dbReference type="EMBL" id="FMWL01000002">
    <property type="protein sequence ID" value="SCZ77167.1"/>
    <property type="molecule type" value="Genomic_DNA"/>
</dbReference>
<dbReference type="InterPro" id="IPR036390">
    <property type="entry name" value="WH_DNA-bd_sf"/>
</dbReference>
<dbReference type="Gene3D" id="3.30.450.40">
    <property type="match status" value="1"/>
</dbReference>
<evidence type="ECO:0000256" key="2">
    <source>
        <dbReference type="ARBA" id="ARBA00023015"/>
    </source>
</evidence>
<gene>
    <name evidence="5" type="primary">hrcA</name>
    <name evidence="7" type="ORF">SAMN03080599_00612</name>
</gene>
<dbReference type="PANTHER" id="PTHR34824:SF1">
    <property type="entry name" value="HEAT-INDUCIBLE TRANSCRIPTION REPRESSOR HRCA"/>
    <property type="match status" value="1"/>
</dbReference>
<dbReference type="PIRSF" id="PIRSF005485">
    <property type="entry name" value="HrcA"/>
    <property type="match status" value="1"/>
</dbReference>
<dbReference type="OrthoDB" id="9783139at2"/>
<evidence type="ECO:0000259" key="6">
    <source>
        <dbReference type="Pfam" id="PF01628"/>
    </source>
</evidence>
<evidence type="ECO:0000256" key="3">
    <source>
        <dbReference type="ARBA" id="ARBA00023016"/>
    </source>
</evidence>
<dbReference type="GO" id="GO:0003677">
    <property type="term" value="F:DNA binding"/>
    <property type="evidence" value="ECO:0007669"/>
    <property type="project" value="InterPro"/>
</dbReference>
<dbReference type="InterPro" id="IPR029016">
    <property type="entry name" value="GAF-like_dom_sf"/>
</dbReference>
<dbReference type="PANTHER" id="PTHR34824">
    <property type="entry name" value="HEAT-INDUCIBLE TRANSCRIPTION REPRESSOR HRCA"/>
    <property type="match status" value="1"/>
</dbReference>
<comment type="function">
    <text evidence="5">Negative regulator of class I heat shock genes (grpE-dnaK-dnaJ and groELS operons). Prevents heat-shock induction of these operons.</text>
</comment>
<dbReference type="InterPro" id="IPR021153">
    <property type="entry name" value="HrcA_C"/>
</dbReference>
<dbReference type="Proteomes" id="UP000199208">
    <property type="component" value="Unassembled WGS sequence"/>
</dbReference>
<dbReference type="InterPro" id="IPR002571">
    <property type="entry name" value="HrcA"/>
</dbReference>
<evidence type="ECO:0000256" key="1">
    <source>
        <dbReference type="ARBA" id="ARBA00022491"/>
    </source>
</evidence>
<dbReference type="InterPro" id="IPR036388">
    <property type="entry name" value="WH-like_DNA-bd_sf"/>
</dbReference>
<reference evidence="7 8" key="1">
    <citation type="submission" date="2016-10" db="EMBL/GenBank/DDBJ databases">
        <authorList>
            <person name="de Groot N.N."/>
        </authorList>
    </citation>
    <scope>NUCLEOTIDE SEQUENCE [LARGE SCALE GENOMIC DNA]</scope>
    <source>
        <strain evidence="7 8">DSM 2784</strain>
    </source>
</reference>
<dbReference type="NCBIfam" id="TIGR00331">
    <property type="entry name" value="hrcA"/>
    <property type="match status" value="1"/>
</dbReference>
<dbReference type="Pfam" id="PF01628">
    <property type="entry name" value="HrcA"/>
    <property type="match status" value="1"/>
</dbReference>
<keyword evidence="4 5" id="KW-0804">Transcription</keyword>
<dbReference type="Gene3D" id="1.10.10.10">
    <property type="entry name" value="Winged helix-like DNA-binding domain superfamily/Winged helix DNA-binding domain"/>
    <property type="match status" value="1"/>
</dbReference>
<evidence type="ECO:0000256" key="4">
    <source>
        <dbReference type="ARBA" id="ARBA00023163"/>
    </source>
</evidence>
<dbReference type="SUPFAM" id="SSF55781">
    <property type="entry name" value="GAF domain-like"/>
    <property type="match status" value="1"/>
</dbReference>
<comment type="similarity">
    <text evidence="5">Belongs to the HrcA family.</text>
</comment>
<dbReference type="RefSeq" id="WP_092589405.1">
    <property type="nucleotide sequence ID" value="NZ_FMWL01000002.1"/>
</dbReference>
<dbReference type="STRING" id="1120920.SAMN03080599_00612"/>
<evidence type="ECO:0000313" key="7">
    <source>
        <dbReference type="EMBL" id="SCZ77167.1"/>
    </source>
</evidence>
<dbReference type="HAMAP" id="MF_00081">
    <property type="entry name" value="HrcA"/>
    <property type="match status" value="1"/>
</dbReference>
<proteinExistence type="inferred from homology"/>
<protein>
    <recommendedName>
        <fullName evidence="5">Heat-inducible transcription repressor HrcA</fullName>
    </recommendedName>
</protein>
<name>A0A1G5RT48_9FIRM</name>
<keyword evidence="1 5" id="KW-0678">Repressor</keyword>
<evidence type="ECO:0000313" key="8">
    <source>
        <dbReference type="Proteomes" id="UP000199208"/>
    </source>
</evidence>
<keyword evidence="8" id="KW-1185">Reference proteome</keyword>
<keyword evidence="3 5" id="KW-0346">Stress response</keyword>